<sequence length="635" mass="69940">MPDLDYLALGLKCGLECHQQLNTRKLFCNCPSVMREDAPDILVKRRIRPVMSELGEYDPAALEAYQKGQTFAYQAYSDTTCLVETDEEPVRPFNAEAFDTVLEVALLLKAHLVDNIYVMRKMVVDGSTTSSFQRTALIATNGCLDFNGKCLGIDTIVLEEDAARPVVRGDKEVVYRLDRQGIPLIEIATLPDIHSPEDAKKVALKIGELLRLTGKARRGLGTIRQDVNVSIRGGTRVELKGVQELDLLDEFVRREAQRQAALLEIRGELLKRVKEADLVPNALDVSALAEGSACKFFADGVRQGKKVLGLRLKGFKGILGREVQPGRRFGKELAGYLKARLGIAGLLHSDELPNYGLTEADVKGLSRQLGLREDALDAFVLVCEEPGKAEEAMKILVERCRQALKGVPPETRGPLPDGNNEYLRPLPGAARMYPETDLPTVKTDAARVEGLRKNLPQSAEERLRFYSKELKLGEKLANEMKLSNEARFFADLVKRGFEPTSTAVLLLEGLTKLKREGVDVDNVSREMVERVLSAQKEGVLVKEAVLGVLGAWAKKPAAPFEEIMAEAGASRASDVEALAIVQKIVARNEGIIKEKGMQSFQAVMGEVMREARGKIPGSMVSGLLKKEIEARTGRK</sequence>
<dbReference type="SUPFAM" id="SSF89095">
    <property type="entry name" value="GatB/YqeY motif"/>
    <property type="match status" value="1"/>
</dbReference>
<dbReference type="InterPro" id="IPR004115">
    <property type="entry name" value="GAD-like_sf"/>
</dbReference>
<proteinExistence type="inferred from homology"/>
<dbReference type="InterPro" id="IPR003789">
    <property type="entry name" value="Asn/Gln_tRNA_amidoTrase-B-like"/>
</dbReference>
<name>A0A8T4LKK0_9ARCH</name>
<dbReference type="InterPro" id="IPR014746">
    <property type="entry name" value="Gln_synth/guanido_kin_cat_dom"/>
</dbReference>
<dbReference type="Gene3D" id="3.30.1360.30">
    <property type="entry name" value="GAD-like domain"/>
    <property type="match status" value="1"/>
</dbReference>
<dbReference type="EMBL" id="JAGVWE010000007">
    <property type="protein sequence ID" value="MBS3063745.1"/>
    <property type="molecule type" value="Genomic_DNA"/>
</dbReference>
<dbReference type="SUPFAM" id="SSF55931">
    <property type="entry name" value="Glutamine synthetase/guanido kinase"/>
    <property type="match status" value="1"/>
</dbReference>
<dbReference type="Pfam" id="PF02637">
    <property type="entry name" value="GatB_Yqey"/>
    <property type="match status" value="1"/>
</dbReference>
<dbReference type="GO" id="GO:0006412">
    <property type="term" value="P:translation"/>
    <property type="evidence" value="ECO:0007669"/>
    <property type="project" value="UniProtKB-UniRule"/>
</dbReference>
<feature type="domain" description="Asn/Gln amidotransferase" evidence="7">
    <location>
        <begin position="487"/>
        <end position="628"/>
    </location>
</feature>
<dbReference type="GO" id="GO:0005524">
    <property type="term" value="F:ATP binding"/>
    <property type="evidence" value="ECO:0007669"/>
    <property type="project" value="UniProtKB-KW"/>
</dbReference>
<evidence type="ECO:0000256" key="4">
    <source>
        <dbReference type="ARBA" id="ARBA00022917"/>
    </source>
</evidence>
<dbReference type="HAMAP" id="MF_00588">
    <property type="entry name" value="GatE"/>
    <property type="match status" value="1"/>
</dbReference>
<dbReference type="AlphaFoldDB" id="A0A8T4LKK0"/>
<dbReference type="InterPro" id="IPR029351">
    <property type="entry name" value="GAD_dom"/>
</dbReference>
<evidence type="ECO:0000259" key="7">
    <source>
        <dbReference type="SMART" id="SM00845"/>
    </source>
</evidence>
<dbReference type="InterPro" id="IPR017959">
    <property type="entry name" value="Asn/Gln-tRNA_amidoTrfase_suB/E"/>
</dbReference>
<comment type="subunit">
    <text evidence="6">Heterodimer of GatD and GatE.</text>
</comment>
<dbReference type="Proteomes" id="UP000678237">
    <property type="component" value="Unassembled WGS sequence"/>
</dbReference>
<comment type="caution">
    <text evidence="8">The sequence shown here is derived from an EMBL/GenBank/DDBJ whole genome shotgun (WGS) entry which is preliminary data.</text>
</comment>
<dbReference type="SMART" id="SM00845">
    <property type="entry name" value="GatB_Yqey"/>
    <property type="match status" value="1"/>
</dbReference>
<evidence type="ECO:0000256" key="2">
    <source>
        <dbReference type="ARBA" id="ARBA00022741"/>
    </source>
</evidence>
<accession>A0A8T4LKK0</accession>
<dbReference type="EC" id="6.3.5.-" evidence="6"/>
<reference evidence="8" key="2">
    <citation type="submission" date="2021-05" db="EMBL/GenBank/DDBJ databases">
        <title>Protein family content uncovers lineage relationships and bacterial pathway maintenance mechanisms in DPANN archaea.</title>
        <authorList>
            <person name="Castelle C.J."/>
            <person name="Meheust R."/>
            <person name="Jaffe A.L."/>
            <person name="Seitz K."/>
            <person name="Gong X."/>
            <person name="Baker B.J."/>
            <person name="Banfield J.F."/>
        </authorList>
    </citation>
    <scope>NUCLEOTIDE SEQUENCE</scope>
    <source>
        <strain evidence="8">RIFCSPLOWO2_01_FULL_58_19</strain>
    </source>
</reference>
<dbReference type="PANTHER" id="PTHR11659:SF2">
    <property type="entry name" value="GLUTAMYL-TRNA(GLN) AMIDOTRANSFERASE SUBUNIT E"/>
    <property type="match status" value="1"/>
</dbReference>
<dbReference type="GO" id="GO:0004812">
    <property type="term" value="F:aminoacyl-tRNA ligase activity"/>
    <property type="evidence" value="ECO:0007669"/>
    <property type="project" value="InterPro"/>
</dbReference>
<dbReference type="Gene3D" id="1.10.150.380">
    <property type="entry name" value="GatB domain, N-terminal subdomain"/>
    <property type="match status" value="1"/>
</dbReference>
<dbReference type="GO" id="GO:0050567">
    <property type="term" value="F:glutaminyl-tRNA synthase (glutamine-hydrolyzing) activity"/>
    <property type="evidence" value="ECO:0007669"/>
    <property type="project" value="UniProtKB-UniRule"/>
</dbReference>
<evidence type="ECO:0000256" key="6">
    <source>
        <dbReference type="HAMAP-Rule" id="MF_00588"/>
    </source>
</evidence>
<evidence type="ECO:0000256" key="5">
    <source>
        <dbReference type="ARBA" id="ARBA00047913"/>
    </source>
</evidence>
<dbReference type="InterPro" id="IPR004414">
    <property type="entry name" value="GatE"/>
</dbReference>
<dbReference type="PANTHER" id="PTHR11659">
    <property type="entry name" value="GLUTAMYL-TRNA GLN AMIDOTRANSFERASE SUBUNIT B MITOCHONDRIAL AND PROKARYOTIC PET112-RELATED"/>
    <property type="match status" value="1"/>
</dbReference>
<dbReference type="InterPro" id="IPR006075">
    <property type="entry name" value="Asn/Gln-tRNA_Trfase_suB/E_cat"/>
</dbReference>
<dbReference type="Gene3D" id="1.10.10.410">
    <property type="match status" value="1"/>
</dbReference>
<dbReference type="Pfam" id="PF02938">
    <property type="entry name" value="GAD"/>
    <property type="match status" value="1"/>
</dbReference>
<dbReference type="NCBIfam" id="NF003107">
    <property type="entry name" value="PRK04028.1"/>
    <property type="match status" value="1"/>
</dbReference>
<reference evidence="8" key="1">
    <citation type="submission" date="2021-03" db="EMBL/GenBank/DDBJ databases">
        <authorList>
            <person name="Jaffe A."/>
        </authorList>
    </citation>
    <scope>NUCLEOTIDE SEQUENCE</scope>
    <source>
        <strain evidence="8">RIFCSPLOWO2_01_FULL_58_19</strain>
    </source>
</reference>
<dbReference type="GO" id="GO:0005737">
    <property type="term" value="C:cytoplasm"/>
    <property type="evidence" value="ECO:0007669"/>
    <property type="project" value="InterPro"/>
</dbReference>
<dbReference type="InterPro" id="IPR017958">
    <property type="entry name" value="Gln-tRNA_amidoTrfase_suB_CS"/>
</dbReference>
<dbReference type="SUPFAM" id="SSF55261">
    <property type="entry name" value="GAD domain-like"/>
    <property type="match status" value="1"/>
</dbReference>
<dbReference type="InterPro" id="IPR018027">
    <property type="entry name" value="Asn/Gln_amidotransferase"/>
</dbReference>
<dbReference type="Pfam" id="PF02934">
    <property type="entry name" value="GatB_N"/>
    <property type="match status" value="1"/>
</dbReference>
<comment type="similarity">
    <text evidence="6">Belongs to the GatB/GatE family. GatE subfamily.</text>
</comment>
<evidence type="ECO:0000256" key="1">
    <source>
        <dbReference type="ARBA" id="ARBA00022598"/>
    </source>
</evidence>
<keyword evidence="3 6" id="KW-0067">ATP-binding</keyword>
<evidence type="ECO:0000313" key="8">
    <source>
        <dbReference type="EMBL" id="MBS3063745.1"/>
    </source>
</evidence>
<evidence type="ECO:0000313" key="9">
    <source>
        <dbReference type="Proteomes" id="UP000678237"/>
    </source>
</evidence>
<dbReference type="NCBIfam" id="TIGR00134">
    <property type="entry name" value="gatE_arch"/>
    <property type="match status" value="1"/>
</dbReference>
<dbReference type="PROSITE" id="PS01234">
    <property type="entry name" value="GATB"/>
    <property type="match status" value="1"/>
</dbReference>
<comment type="function">
    <text evidence="6">Allows the formation of correctly charged Gln-tRNA(Gln) through the transamidation of misacylated Glu-tRNA(Gln) in organisms which lack glutaminyl-tRNA synthetase. The reaction takes place in the presence of glutamine and ATP through an activated gamma-phospho-Glu-tRNA(Gln). The GatDE system is specific for glutamate and does not act on aspartate.</text>
</comment>
<dbReference type="InterPro" id="IPR023168">
    <property type="entry name" value="GatB_Yqey_C_2"/>
</dbReference>
<comment type="catalytic activity">
    <reaction evidence="5 6">
        <text>L-glutamyl-tRNA(Gln) + L-glutamine + ATP + H2O = L-glutaminyl-tRNA(Gln) + L-glutamate + ADP + phosphate + H(+)</text>
        <dbReference type="Rhea" id="RHEA:17521"/>
        <dbReference type="Rhea" id="RHEA-COMP:9681"/>
        <dbReference type="Rhea" id="RHEA-COMP:9684"/>
        <dbReference type="ChEBI" id="CHEBI:15377"/>
        <dbReference type="ChEBI" id="CHEBI:15378"/>
        <dbReference type="ChEBI" id="CHEBI:29985"/>
        <dbReference type="ChEBI" id="CHEBI:30616"/>
        <dbReference type="ChEBI" id="CHEBI:43474"/>
        <dbReference type="ChEBI" id="CHEBI:58359"/>
        <dbReference type="ChEBI" id="CHEBI:78520"/>
        <dbReference type="ChEBI" id="CHEBI:78521"/>
        <dbReference type="ChEBI" id="CHEBI:456216"/>
    </reaction>
</comment>
<evidence type="ECO:0000256" key="3">
    <source>
        <dbReference type="ARBA" id="ARBA00022840"/>
    </source>
</evidence>
<organism evidence="8 9">
    <name type="scientific">Candidatus Iainarchaeum sp</name>
    <dbReference type="NCBI Taxonomy" id="3101447"/>
    <lineage>
        <taxon>Archaea</taxon>
        <taxon>Candidatus Iainarchaeota</taxon>
        <taxon>Candidatus Iainarchaeia</taxon>
        <taxon>Candidatus Iainarchaeales</taxon>
        <taxon>Candidatus Iainarchaeaceae</taxon>
        <taxon>Candidatus Iainarchaeum</taxon>
    </lineage>
</organism>
<keyword evidence="2 6" id="KW-0547">Nucleotide-binding</keyword>
<dbReference type="InterPro" id="IPR042114">
    <property type="entry name" value="GatB_C_1"/>
</dbReference>
<gene>
    <name evidence="6 8" type="primary">gatE</name>
    <name evidence="8" type="ORF">J4203_07835</name>
</gene>
<dbReference type="GO" id="GO:0070681">
    <property type="term" value="P:glutaminyl-tRNAGln biosynthesis via transamidation"/>
    <property type="evidence" value="ECO:0007669"/>
    <property type="project" value="TreeGrafter"/>
</dbReference>
<keyword evidence="4 6" id="KW-0648">Protein biosynthesis</keyword>
<keyword evidence="1 6" id="KW-0436">Ligase</keyword>
<protein>
    <recommendedName>
        <fullName evidence="6">Glutamyl-tRNA(Gln) amidotransferase subunit E</fullName>
        <shortName evidence="6">Glu-ADT subunit E</shortName>
        <ecNumber evidence="6">6.3.5.-</ecNumber>
    </recommendedName>
</protein>